<keyword evidence="1" id="KW-1133">Transmembrane helix</keyword>
<evidence type="ECO:0000256" key="1">
    <source>
        <dbReference type="SAM" id="Phobius"/>
    </source>
</evidence>
<name>A0ABQ7G0L9_DUNSA</name>
<protein>
    <submittedName>
        <fullName evidence="2">Uncharacterized protein</fullName>
    </submittedName>
</protein>
<comment type="caution">
    <text evidence="2">The sequence shown here is derived from an EMBL/GenBank/DDBJ whole genome shotgun (WGS) entry which is preliminary data.</text>
</comment>
<keyword evidence="1" id="KW-0472">Membrane</keyword>
<organism evidence="2 3">
    <name type="scientific">Dunaliella salina</name>
    <name type="common">Green alga</name>
    <name type="synonym">Protococcus salinus</name>
    <dbReference type="NCBI Taxonomy" id="3046"/>
    <lineage>
        <taxon>Eukaryota</taxon>
        <taxon>Viridiplantae</taxon>
        <taxon>Chlorophyta</taxon>
        <taxon>core chlorophytes</taxon>
        <taxon>Chlorophyceae</taxon>
        <taxon>CS clade</taxon>
        <taxon>Chlamydomonadales</taxon>
        <taxon>Dunaliellaceae</taxon>
        <taxon>Dunaliella</taxon>
    </lineage>
</organism>
<dbReference type="EMBL" id="MU070358">
    <property type="protein sequence ID" value="KAF5828125.1"/>
    <property type="molecule type" value="Genomic_DNA"/>
</dbReference>
<feature type="transmembrane region" description="Helical" evidence="1">
    <location>
        <begin position="61"/>
        <end position="80"/>
    </location>
</feature>
<gene>
    <name evidence="2" type="ORF">DUNSADRAFT_18177</name>
</gene>
<keyword evidence="3" id="KW-1185">Reference proteome</keyword>
<evidence type="ECO:0000313" key="2">
    <source>
        <dbReference type="EMBL" id="KAF5828125.1"/>
    </source>
</evidence>
<accession>A0ABQ7G0L9</accession>
<reference evidence="2" key="1">
    <citation type="submission" date="2017-08" db="EMBL/GenBank/DDBJ databases">
        <authorList>
            <person name="Polle J.E."/>
            <person name="Barry K."/>
            <person name="Cushman J."/>
            <person name="Schmutz J."/>
            <person name="Tran D."/>
            <person name="Hathwaick L.T."/>
            <person name="Yim W.C."/>
            <person name="Jenkins J."/>
            <person name="Mckie-Krisberg Z.M."/>
            <person name="Prochnik S."/>
            <person name="Lindquist E."/>
            <person name="Dockter R.B."/>
            <person name="Adam C."/>
            <person name="Molina H."/>
            <person name="Bunkerborg J."/>
            <person name="Jin E."/>
            <person name="Buchheim M."/>
            <person name="Magnuson J."/>
        </authorList>
    </citation>
    <scope>NUCLEOTIDE SEQUENCE</scope>
    <source>
        <strain evidence="2">CCAP 19/18</strain>
    </source>
</reference>
<sequence length="123" mass="14499">MRESATNRAVFRNFVPSLGQFSTGLLRNCVLLAEFFSHLLEMRLLRLWTRACSPNFKIPMMSLLLFRVWFFSIFLSRTLMRFDLFWGFAWGSSTVYKQARAFCSSLRAVLLREMLSSVDIYFL</sequence>
<evidence type="ECO:0000313" key="3">
    <source>
        <dbReference type="Proteomes" id="UP000815325"/>
    </source>
</evidence>
<keyword evidence="1" id="KW-0812">Transmembrane</keyword>
<proteinExistence type="predicted"/>
<dbReference type="Proteomes" id="UP000815325">
    <property type="component" value="Unassembled WGS sequence"/>
</dbReference>